<organism evidence="2 3">
    <name type="scientific">Chaetomium strumarium</name>
    <dbReference type="NCBI Taxonomy" id="1170767"/>
    <lineage>
        <taxon>Eukaryota</taxon>
        <taxon>Fungi</taxon>
        <taxon>Dikarya</taxon>
        <taxon>Ascomycota</taxon>
        <taxon>Pezizomycotina</taxon>
        <taxon>Sordariomycetes</taxon>
        <taxon>Sordariomycetidae</taxon>
        <taxon>Sordariales</taxon>
        <taxon>Chaetomiaceae</taxon>
        <taxon>Chaetomium</taxon>
    </lineage>
</organism>
<dbReference type="CDD" id="cd20273">
    <property type="entry name" value="Complex1_LYR_unchar"/>
    <property type="match status" value="1"/>
</dbReference>
<dbReference type="RefSeq" id="XP_062722084.1">
    <property type="nucleotide sequence ID" value="XM_062864799.1"/>
</dbReference>
<feature type="domain" description="LYR motif-containing protein Cup1-like N-terminal" evidence="1">
    <location>
        <begin position="16"/>
        <end position="100"/>
    </location>
</feature>
<evidence type="ECO:0000313" key="2">
    <source>
        <dbReference type="EMBL" id="KAK3306304.1"/>
    </source>
</evidence>
<accession>A0AAJ0M2G9</accession>
<dbReference type="AlphaFoldDB" id="A0AAJ0M2G9"/>
<dbReference type="GeneID" id="87883628"/>
<dbReference type="InterPro" id="IPR046896">
    <property type="entry name" value="Cup1-like_N"/>
</dbReference>
<dbReference type="Proteomes" id="UP001273166">
    <property type="component" value="Unassembled WGS sequence"/>
</dbReference>
<evidence type="ECO:0000313" key="3">
    <source>
        <dbReference type="Proteomes" id="UP001273166"/>
    </source>
</evidence>
<reference evidence="2" key="2">
    <citation type="submission" date="2023-06" db="EMBL/GenBank/DDBJ databases">
        <authorList>
            <consortium name="Lawrence Berkeley National Laboratory"/>
            <person name="Mondo S.J."/>
            <person name="Hensen N."/>
            <person name="Bonometti L."/>
            <person name="Westerberg I."/>
            <person name="Brannstrom I.O."/>
            <person name="Guillou S."/>
            <person name="Cros-Aarteil S."/>
            <person name="Calhoun S."/>
            <person name="Haridas S."/>
            <person name="Kuo A."/>
            <person name="Pangilinan J."/>
            <person name="Riley R."/>
            <person name="Labutti K."/>
            <person name="Andreopoulos B."/>
            <person name="Lipzen A."/>
            <person name="Chen C."/>
            <person name="Yanf M."/>
            <person name="Daum C."/>
            <person name="Ng V."/>
            <person name="Clum A."/>
            <person name="Steindorff A."/>
            <person name="Ohm R."/>
            <person name="Martin F."/>
            <person name="Silar P."/>
            <person name="Natvig D."/>
            <person name="Lalanne C."/>
            <person name="Gautier V."/>
            <person name="Ament-Velasquez S.L."/>
            <person name="Kruys A."/>
            <person name="Hutchinson M.I."/>
            <person name="Powell A.J."/>
            <person name="Barry K."/>
            <person name="Miller A.N."/>
            <person name="Grigoriev I.V."/>
            <person name="Debuchy R."/>
            <person name="Gladieux P."/>
            <person name="Thoren M.H."/>
            <person name="Johannesson H."/>
        </authorList>
    </citation>
    <scope>NUCLEOTIDE SEQUENCE</scope>
    <source>
        <strain evidence="2">CBS 333.67</strain>
    </source>
</reference>
<keyword evidence="3" id="KW-1185">Reference proteome</keyword>
<dbReference type="Pfam" id="PF20263">
    <property type="entry name" value="LYRM2-like"/>
    <property type="match status" value="1"/>
</dbReference>
<evidence type="ECO:0000259" key="1">
    <source>
        <dbReference type="Pfam" id="PF20263"/>
    </source>
</evidence>
<gene>
    <name evidence="2" type="ORF">B0T15DRAFT_395791</name>
</gene>
<sequence>MSRPLRIPHPETPWRLYRHLLREASYLPPIARPFVDSQIKARFRQHQEDYPGAENTEARIRQAHRELRILRAANAGDLTRMRRVLLRVFGRVGRRRRELMADLLHRDLPTNTEELQKYAAEASDIASTGRKIDWLDRWDLKKLRTFANSQIQAGLVNNPKSDLTAAQINPSKSIPTENAWGRPLTPKLARTKLKKLWKTAADKCLPPLPVEEWERLGVLAKGLVHSLPPPRRPVARSMSNDGQGNREWDWRSYATKPVAVVDRPANRRNKLLTGAVDDNTPTGDPQPIVCHKYTPRTWQRLLASIWRLTATMEKRPDGQSWKIEWGKLDFRPAPASAGDLEFFRDFPLPEKQGKKGKRGT</sequence>
<name>A0AAJ0M2G9_9PEZI</name>
<reference evidence="2" key="1">
    <citation type="journal article" date="2023" name="Mol. Phylogenet. Evol.">
        <title>Genome-scale phylogeny and comparative genomics of the fungal order Sordariales.</title>
        <authorList>
            <person name="Hensen N."/>
            <person name="Bonometti L."/>
            <person name="Westerberg I."/>
            <person name="Brannstrom I.O."/>
            <person name="Guillou S."/>
            <person name="Cros-Aarteil S."/>
            <person name="Calhoun S."/>
            <person name="Haridas S."/>
            <person name="Kuo A."/>
            <person name="Mondo S."/>
            <person name="Pangilinan J."/>
            <person name="Riley R."/>
            <person name="LaButti K."/>
            <person name="Andreopoulos B."/>
            <person name="Lipzen A."/>
            <person name="Chen C."/>
            <person name="Yan M."/>
            <person name="Daum C."/>
            <person name="Ng V."/>
            <person name="Clum A."/>
            <person name="Steindorff A."/>
            <person name="Ohm R.A."/>
            <person name="Martin F."/>
            <person name="Silar P."/>
            <person name="Natvig D.O."/>
            <person name="Lalanne C."/>
            <person name="Gautier V."/>
            <person name="Ament-Velasquez S.L."/>
            <person name="Kruys A."/>
            <person name="Hutchinson M.I."/>
            <person name="Powell A.J."/>
            <person name="Barry K."/>
            <person name="Miller A.N."/>
            <person name="Grigoriev I.V."/>
            <person name="Debuchy R."/>
            <person name="Gladieux P."/>
            <person name="Hiltunen Thoren M."/>
            <person name="Johannesson H."/>
        </authorList>
    </citation>
    <scope>NUCLEOTIDE SEQUENCE</scope>
    <source>
        <strain evidence="2">CBS 333.67</strain>
    </source>
</reference>
<comment type="caution">
    <text evidence="2">The sequence shown here is derived from an EMBL/GenBank/DDBJ whole genome shotgun (WGS) entry which is preliminary data.</text>
</comment>
<dbReference type="EMBL" id="JAUDZG010000003">
    <property type="protein sequence ID" value="KAK3306304.1"/>
    <property type="molecule type" value="Genomic_DNA"/>
</dbReference>
<protein>
    <recommendedName>
        <fullName evidence="1">LYR motif-containing protein Cup1-like N-terminal domain-containing protein</fullName>
    </recommendedName>
</protein>
<proteinExistence type="predicted"/>